<feature type="compositionally biased region" description="Polar residues" evidence="1">
    <location>
        <begin position="84"/>
        <end position="98"/>
    </location>
</feature>
<dbReference type="InterPro" id="IPR044821">
    <property type="entry name" value="At1g28695/At4g15970-like"/>
</dbReference>
<feature type="region of interest" description="Disordered" evidence="1">
    <location>
        <begin position="74"/>
        <end position="103"/>
    </location>
</feature>
<sequence length="293" mass="33642">MKSGEEGSNGKATTTAAENFLEYGGYHHHGRHFSTVVLQITVLFVVVGFSCLVLYHTAYPTQFFQSFYNPNPTSENSTTHDDAMQSNFSSPFQDSPSANLSSLGNENNLERVLNKAAMKDKTVIITTLNAAWTEPNSIFDLFVESFRIGNQTQDLLNHVVFVALDEKAYSRCLGLHPHCYALSTDGIDFSGEAFFMSEDYLKMMWRRIDFLRVVLEMGYNFIFSDADVMWLRNPFHQFHSDGDFQIACDHYWYNYTDLDNSPNGGFNYVKSNNKTKQFYRFWYESKDKFPGKA</sequence>
<dbReference type="AlphaFoldDB" id="A0ABD1Q7X3"/>
<dbReference type="GO" id="GO:0016740">
    <property type="term" value="F:transferase activity"/>
    <property type="evidence" value="ECO:0007669"/>
    <property type="project" value="UniProtKB-KW"/>
</dbReference>
<feature type="transmembrane region" description="Helical" evidence="2">
    <location>
        <begin position="36"/>
        <end position="55"/>
    </location>
</feature>
<comment type="caution">
    <text evidence="4">The sequence shown here is derived from an EMBL/GenBank/DDBJ whole genome shotgun (WGS) entry which is preliminary data.</text>
</comment>
<gene>
    <name evidence="4" type="ORF">Adt_40426</name>
</gene>
<evidence type="ECO:0000259" key="3">
    <source>
        <dbReference type="Pfam" id="PF03407"/>
    </source>
</evidence>
<keyword evidence="2" id="KW-0812">Transmembrane</keyword>
<dbReference type="Proteomes" id="UP001604336">
    <property type="component" value="Unassembled WGS sequence"/>
</dbReference>
<name>A0ABD1Q7X3_9LAMI</name>
<dbReference type="Pfam" id="PF03407">
    <property type="entry name" value="Nucleotid_trans"/>
    <property type="match status" value="1"/>
</dbReference>
<evidence type="ECO:0000313" key="5">
    <source>
        <dbReference type="Proteomes" id="UP001604336"/>
    </source>
</evidence>
<dbReference type="EMBL" id="JBFOLK010000012">
    <property type="protein sequence ID" value="KAL2472290.1"/>
    <property type="molecule type" value="Genomic_DNA"/>
</dbReference>
<keyword evidence="2" id="KW-1133">Transmembrane helix</keyword>
<feature type="domain" description="Nucleotide-diphospho-sugar transferase" evidence="3">
    <location>
        <begin position="155"/>
        <end position="291"/>
    </location>
</feature>
<dbReference type="PANTHER" id="PTHR46038:SF58">
    <property type="entry name" value="GLYCOSYLTRANSFERASE"/>
    <property type="match status" value="1"/>
</dbReference>
<protein>
    <submittedName>
        <fullName evidence="4">Nucleotide-diphospho-sugar transferase family protein</fullName>
    </submittedName>
</protein>
<accession>A0ABD1Q7X3</accession>
<keyword evidence="5" id="KW-1185">Reference proteome</keyword>
<evidence type="ECO:0000256" key="1">
    <source>
        <dbReference type="SAM" id="MobiDB-lite"/>
    </source>
</evidence>
<keyword evidence="2" id="KW-0472">Membrane</keyword>
<dbReference type="PANTHER" id="PTHR46038">
    <property type="entry name" value="EXPRESSED PROTEIN-RELATED"/>
    <property type="match status" value="1"/>
</dbReference>
<organism evidence="4 5">
    <name type="scientific">Abeliophyllum distichum</name>
    <dbReference type="NCBI Taxonomy" id="126358"/>
    <lineage>
        <taxon>Eukaryota</taxon>
        <taxon>Viridiplantae</taxon>
        <taxon>Streptophyta</taxon>
        <taxon>Embryophyta</taxon>
        <taxon>Tracheophyta</taxon>
        <taxon>Spermatophyta</taxon>
        <taxon>Magnoliopsida</taxon>
        <taxon>eudicotyledons</taxon>
        <taxon>Gunneridae</taxon>
        <taxon>Pentapetalae</taxon>
        <taxon>asterids</taxon>
        <taxon>lamiids</taxon>
        <taxon>Lamiales</taxon>
        <taxon>Oleaceae</taxon>
        <taxon>Forsythieae</taxon>
        <taxon>Abeliophyllum</taxon>
    </lineage>
</organism>
<evidence type="ECO:0000256" key="2">
    <source>
        <dbReference type="SAM" id="Phobius"/>
    </source>
</evidence>
<evidence type="ECO:0000313" key="4">
    <source>
        <dbReference type="EMBL" id="KAL2472290.1"/>
    </source>
</evidence>
<reference evidence="5" key="1">
    <citation type="submission" date="2024-07" db="EMBL/GenBank/DDBJ databases">
        <title>Two chromosome-level genome assemblies of Korean endemic species Abeliophyllum distichum and Forsythia ovata (Oleaceae).</title>
        <authorList>
            <person name="Jang H."/>
        </authorList>
    </citation>
    <scope>NUCLEOTIDE SEQUENCE [LARGE SCALE GENOMIC DNA]</scope>
</reference>
<proteinExistence type="predicted"/>
<dbReference type="InterPro" id="IPR005069">
    <property type="entry name" value="Nucl-diP-sugar_transferase"/>
</dbReference>
<keyword evidence="4" id="KW-0808">Transferase</keyword>